<evidence type="ECO:0000313" key="3">
    <source>
        <dbReference type="Proteomes" id="UP001159042"/>
    </source>
</evidence>
<comment type="caution">
    <text evidence="2">The sequence shown here is derived from an EMBL/GenBank/DDBJ whole genome shotgun (WGS) entry which is preliminary data.</text>
</comment>
<gene>
    <name evidence="2" type="ORF">NQ315_004950</name>
</gene>
<dbReference type="AlphaFoldDB" id="A0AAV8W2V7"/>
<protein>
    <submittedName>
        <fullName evidence="2">Uncharacterized protein</fullName>
    </submittedName>
</protein>
<name>A0AAV8W2V7_9CUCU</name>
<feature type="region of interest" description="Disordered" evidence="1">
    <location>
        <begin position="236"/>
        <end position="263"/>
    </location>
</feature>
<keyword evidence="3" id="KW-1185">Reference proteome</keyword>
<organism evidence="2 3">
    <name type="scientific">Exocentrus adspersus</name>
    <dbReference type="NCBI Taxonomy" id="1586481"/>
    <lineage>
        <taxon>Eukaryota</taxon>
        <taxon>Metazoa</taxon>
        <taxon>Ecdysozoa</taxon>
        <taxon>Arthropoda</taxon>
        <taxon>Hexapoda</taxon>
        <taxon>Insecta</taxon>
        <taxon>Pterygota</taxon>
        <taxon>Neoptera</taxon>
        <taxon>Endopterygota</taxon>
        <taxon>Coleoptera</taxon>
        <taxon>Polyphaga</taxon>
        <taxon>Cucujiformia</taxon>
        <taxon>Chrysomeloidea</taxon>
        <taxon>Cerambycidae</taxon>
        <taxon>Lamiinae</taxon>
        <taxon>Acanthocinini</taxon>
        <taxon>Exocentrus</taxon>
    </lineage>
</organism>
<evidence type="ECO:0000313" key="2">
    <source>
        <dbReference type="EMBL" id="KAJ8920809.1"/>
    </source>
</evidence>
<feature type="region of interest" description="Disordered" evidence="1">
    <location>
        <begin position="193"/>
        <end position="217"/>
    </location>
</feature>
<evidence type="ECO:0000256" key="1">
    <source>
        <dbReference type="SAM" id="MobiDB-lite"/>
    </source>
</evidence>
<proteinExistence type="predicted"/>
<sequence length="366" mass="42833">MSPPHIGVQEIRKHRRSSVLTAEEAAEIIQRVYVQLTHLFIWLIAYRKSYKRRELSDMFEPLDEEDFEFIKPFALKWKNKSVFSVLMRYRAVKLQDFFNFCQQIHLYNSNAFHNLQLVMDNVDLNELDRDAMVFNWLGENIHSVSKIVFNLNDIPFYDTSYTYDLLTNLGNFEKEDSWDTPYQWRESRLKEVSQTGTLQEEAKSDNPINITYSRHPDDPLIELPNLAEDTEMITENDNETVKGHQTPDSTELKSDDENIETDDSMDADVNINNELNIRNNKAYGKTSKVQKQVALNNLQGMTNDIQHKPLFEKISLRKVEKSDERKYIVNSKPANKDFDYIKAIPVSKPKSSVDPIAELRNISRKK</sequence>
<reference evidence="2 3" key="1">
    <citation type="journal article" date="2023" name="Insect Mol. Biol.">
        <title>Genome sequencing provides insights into the evolution of gene families encoding plant cell wall-degrading enzymes in longhorned beetles.</title>
        <authorList>
            <person name="Shin N.R."/>
            <person name="Okamura Y."/>
            <person name="Kirsch R."/>
            <person name="Pauchet Y."/>
        </authorList>
    </citation>
    <scope>NUCLEOTIDE SEQUENCE [LARGE SCALE GENOMIC DNA]</scope>
    <source>
        <strain evidence="2">EAD_L_NR</strain>
    </source>
</reference>
<accession>A0AAV8W2V7</accession>
<dbReference type="Proteomes" id="UP001159042">
    <property type="component" value="Unassembled WGS sequence"/>
</dbReference>
<dbReference type="EMBL" id="JANEYG010000013">
    <property type="protein sequence ID" value="KAJ8920809.1"/>
    <property type="molecule type" value="Genomic_DNA"/>
</dbReference>